<evidence type="ECO:0000313" key="3">
    <source>
        <dbReference type="Proteomes" id="UP000192277"/>
    </source>
</evidence>
<dbReference type="EMBL" id="LWBO01000002">
    <property type="protein sequence ID" value="OQP54170.1"/>
    <property type="molecule type" value="Genomic_DNA"/>
</dbReference>
<reference evidence="2 3" key="1">
    <citation type="submission" date="2016-04" db="EMBL/GenBank/DDBJ databases">
        <authorList>
            <person name="Chen L."/>
            <person name="Zhuang W."/>
            <person name="Wang G."/>
        </authorList>
    </citation>
    <scope>NUCLEOTIDE SEQUENCE [LARGE SCALE GENOMIC DNA]</scope>
    <source>
        <strain evidence="3">GR20</strain>
    </source>
</reference>
<comment type="caution">
    <text evidence="2">The sequence shown here is derived from an EMBL/GenBank/DDBJ whole genome shotgun (WGS) entry which is preliminary data.</text>
</comment>
<sequence length="104" mass="10966">MLSKKSLIHRAYLWVTKNAGAITIVRASDNTVIETINVASGQVTGTGVAYTIDPPVTLASNTTYSVSITTGAFPDLTSTEFPGISGSTFSAHKQKSSPSLRKSF</sequence>
<protein>
    <recommendedName>
        <fullName evidence="4">SbsA Ig-like domain-containing protein</fullName>
    </recommendedName>
</protein>
<gene>
    <name evidence="2" type="ORF">A4D02_21065</name>
</gene>
<accession>A0ABX3P3E4</accession>
<dbReference type="RefSeq" id="WP_041346183.1">
    <property type="nucleotide sequence ID" value="NZ_LWBO01000002.1"/>
</dbReference>
<proteinExistence type="predicted"/>
<dbReference type="Proteomes" id="UP000192277">
    <property type="component" value="Unassembled WGS sequence"/>
</dbReference>
<keyword evidence="3" id="KW-1185">Reference proteome</keyword>
<evidence type="ECO:0000256" key="1">
    <source>
        <dbReference type="SAM" id="MobiDB-lite"/>
    </source>
</evidence>
<organism evidence="2 3">
    <name type="scientific">Niastella koreensis</name>
    <dbReference type="NCBI Taxonomy" id="354356"/>
    <lineage>
        <taxon>Bacteria</taxon>
        <taxon>Pseudomonadati</taxon>
        <taxon>Bacteroidota</taxon>
        <taxon>Chitinophagia</taxon>
        <taxon>Chitinophagales</taxon>
        <taxon>Chitinophagaceae</taxon>
        <taxon>Niastella</taxon>
    </lineage>
</organism>
<evidence type="ECO:0000313" key="2">
    <source>
        <dbReference type="EMBL" id="OQP54170.1"/>
    </source>
</evidence>
<name>A0ABX3P3E4_9BACT</name>
<feature type="region of interest" description="Disordered" evidence="1">
    <location>
        <begin position="85"/>
        <end position="104"/>
    </location>
</feature>
<evidence type="ECO:0008006" key="4">
    <source>
        <dbReference type="Google" id="ProtNLM"/>
    </source>
</evidence>